<name>W1YB58_9ZZZZ</name>
<comment type="caution">
    <text evidence="5">The sequence shown here is derived from an EMBL/GenBank/DDBJ whole genome shotgun (WGS) entry which is preliminary data.</text>
</comment>
<sequence>MVITNRLGITDSPTLAREEERISKKAATTLFEKNLLNDMPSGTWTTLQRIHTILFQDIYDFAGALRSVNIAKGNFRFVPVMDLAEAVRT</sequence>
<gene>
    <name evidence="5" type="ORF">Q604_UNBC06502G0001</name>
</gene>
<dbReference type="InterPro" id="IPR036597">
    <property type="entry name" value="Fido-like_dom_sf"/>
</dbReference>
<keyword evidence="3" id="KW-0547">Nucleotide-binding</keyword>
<dbReference type="Gene3D" id="1.10.3290.10">
    <property type="entry name" value="Fido-like domain"/>
    <property type="match status" value="1"/>
</dbReference>
<dbReference type="GO" id="GO:0005524">
    <property type="term" value="F:ATP binding"/>
    <property type="evidence" value="ECO:0007669"/>
    <property type="project" value="UniProtKB-KW"/>
</dbReference>
<dbReference type="PANTHER" id="PTHR39560">
    <property type="entry name" value="PROTEIN ADENYLYLTRANSFERASE FIC-RELATED"/>
    <property type="match status" value="1"/>
</dbReference>
<evidence type="ECO:0000256" key="2">
    <source>
        <dbReference type="ARBA" id="ARBA00022695"/>
    </source>
</evidence>
<keyword evidence="2" id="KW-0548">Nucleotidyltransferase</keyword>
<evidence type="ECO:0000313" key="5">
    <source>
        <dbReference type="EMBL" id="ETJ39626.1"/>
    </source>
</evidence>
<evidence type="ECO:0000256" key="4">
    <source>
        <dbReference type="ARBA" id="ARBA00022840"/>
    </source>
</evidence>
<evidence type="ECO:0000256" key="1">
    <source>
        <dbReference type="ARBA" id="ARBA00022679"/>
    </source>
</evidence>
<proteinExistence type="predicted"/>
<keyword evidence="4" id="KW-0067">ATP-binding</keyword>
<evidence type="ECO:0008006" key="6">
    <source>
        <dbReference type="Google" id="ProtNLM"/>
    </source>
</evidence>
<feature type="non-terminal residue" evidence="5">
    <location>
        <position position="89"/>
    </location>
</feature>
<dbReference type="GO" id="GO:0016779">
    <property type="term" value="F:nucleotidyltransferase activity"/>
    <property type="evidence" value="ECO:0007669"/>
    <property type="project" value="UniProtKB-KW"/>
</dbReference>
<organism evidence="5">
    <name type="scientific">human gut metagenome</name>
    <dbReference type="NCBI Taxonomy" id="408170"/>
    <lineage>
        <taxon>unclassified sequences</taxon>
        <taxon>metagenomes</taxon>
        <taxon>organismal metagenomes</taxon>
    </lineage>
</organism>
<dbReference type="PANTHER" id="PTHR39560:SF1">
    <property type="entry name" value="PROTEIN ADENYLYLTRANSFERASE FIC-RELATED"/>
    <property type="match status" value="1"/>
</dbReference>
<evidence type="ECO:0000256" key="3">
    <source>
        <dbReference type="ARBA" id="ARBA00022741"/>
    </source>
</evidence>
<dbReference type="EMBL" id="AZMM01006502">
    <property type="protein sequence ID" value="ETJ39626.1"/>
    <property type="molecule type" value="Genomic_DNA"/>
</dbReference>
<reference evidence="5" key="1">
    <citation type="submission" date="2013-12" db="EMBL/GenBank/DDBJ databases">
        <title>A Varibaculum cambriense genome reconstructed from a premature infant gut community with otherwise low bacterial novelty that shifts toward anaerobic metabolism during the third week of life.</title>
        <authorList>
            <person name="Brown C.T."/>
            <person name="Sharon I."/>
            <person name="Thomas B.C."/>
            <person name="Castelle C.J."/>
            <person name="Morowitz M.J."/>
            <person name="Banfield J.F."/>
        </authorList>
    </citation>
    <scope>NUCLEOTIDE SEQUENCE</scope>
</reference>
<dbReference type="SUPFAM" id="SSF140931">
    <property type="entry name" value="Fic-like"/>
    <property type="match status" value="1"/>
</dbReference>
<dbReference type="AlphaFoldDB" id="W1YB58"/>
<keyword evidence="1" id="KW-0808">Transferase</keyword>
<protein>
    <recommendedName>
        <fullName evidence="6">Cell filamentation protein Fic</fullName>
    </recommendedName>
</protein>
<feature type="non-terminal residue" evidence="5">
    <location>
        <position position="1"/>
    </location>
</feature>
<accession>W1YB58</accession>
<dbReference type="GO" id="GO:0051302">
    <property type="term" value="P:regulation of cell division"/>
    <property type="evidence" value="ECO:0007669"/>
    <property type="project" value="TreeGrafter"/>
</dbReference>